<proteinExistence type="predicted"/>
<comment type="caution">
    <text evidence="1">The sequence shown here is derived from an EMBL/GenBank/DDBJ whole genome shotgun (WGS) entry which is preliminary data.</text>
</comment>
<keyword evidence="2" id="KW-1185">Reference proteome</keyword>
<accession>A0A9Q3BXY3</accession>
<name>A0A9Q3BXY3_9BASI</name>
<protein>
    <submittedName>
        <fullName evidence="1">Uncharacterized protein</fullName>
    </submittedName>
</protein>
<sequence length="87" mass="10020">MGDGIREQSDGDQDPREELLVEYQGENPLEIQEIHFKAGMPQETANKNLSKHTQDAQKFLVTPTKERAYIHRTATRMNVCIDNAQHR</sequence>
<organism evidence="1 2">
    <name type="scientific">Austropuccinia psidii MF-1</name>
    <dbReference type="NCBI Taxonomy" id="1389203"/>
    <lineage>
        <taxon>Eukaryota</taxon>
        <taxon>Fungi</taxon>
        <taxon>Dikarya</taxon>
        <taxon>Basidiomycota</taxon>
        <taxon>Pucciniomycotina</taxon>
        <taxon>Pucciniomycetes</taxon>
        <taxon>Pucciniales</taxon>
        <taxon>Sphaerophragmiaceae</taxon>
        <taxon>Austropuccinia</taxon>
    </lineage>
</organism>
<reference evidence="1" key="1">
    <citation type="submission" date="2021-03" db="EMBL/GenBank/DDBJ databases">
        <title>Draft genome sequence of rust myrtle Austropuccinia psidii MF-1, a brazilian biotype.</title>
        <authorList>
            <person name="Quecine M.C."/>
            <person name="Pachon D.M.R."/>
            <person name="Bonatelli M.L."/>
            <person name="Correr F.H."/>
            <person name="Franceschini L.M."/>
            <person name="Leite T.F."/>
            <person name="Margarido G.R.A."/>
            <person name="Almeida C.A."/>
            <person name="Ferrarezi J.A."/>
            <person name="Labate C.A."/>
        </authorList>
    </citation>
    <scope>NUCLEOTIDE SEQUENCE</scope>
    <source>
        <strain evidence="1">MF-1</strain>
    </source>
</reference>
<evidence type="ECO:0000313" key="1">
    <source>
        <dbReference type="EMBL" id="MBW0473584.1"/>
    </source>
</evidence>
<dbReference type="Proteomes" id="UP000765509">
    <property type="component" value="Unassembled WGS sequence"/>
</dbReference>
<dbReference type="AlphaFoldDB" id="A0A9Q3BXY3"/>
<evidence type="ECO:0000313" key="2">
    <source>
        <dbReference type="Proteomes" id="UP000765509"/>
    </source>
</evidence>
<dbReference type="EMBL" id="AVOT02003457">
    <property type="protein sequence ID" value="MBW0473584.1"/>
    <property type="molecule type" value="Genomic_DNA"/>
</dbReference>
<gene>
    <name evidence="1" type="ORF">O181_013299</name>
</gene>